<feature type="coiled-coil region" evidence="1">
    <location>
        <begin position="515"/>
        <end position="542"/>
    </location>
</feature>
<feature type="compositionally biased region" description="Basic and acidic residues" evidence="2">
    <location>
        <begin position="442"/>
        <end position="455"/>
    </location>
</feature>
<keyword evidence="1" id="KW-0175">Coiled coil</keyword>
<sequence length="603" mass="69031">MNPNIMNQPVYYNFNPYPYLAHPPPPQQPPPMPFMVTWCPIARTMLYAVLRTNNLYYYYYYNPTQDKLLAHECSKCQPPITERDLTPLYAQYDEQSKEAVLMVKNAYSERVEPYRYDFATNSFVFDRRNGWVYEVTKKATGALVATFTSKETGESVTISRSASGGIVKHKSDGKGGFTWMPEARVSTWISQNLEKAARNTSAQPNNPQNAESNVLYREWMDALIPHCSYPGKPELEPYFLRQTNSRTDFCVHRGTYYVAYYNTLRLKESRFVYCGNGNFKDFDCAECAQQVEEEHLLPKYVEEVNGRKLIHVFNKFTLCNELYYLDLEDFEFIEVFHQGVEYNPELESEATNILVMMEDRKLVAICRDEQGRILKELWCEDSHQFIILPPAQVRTLLFMRANAIQNQKVQTNSESSAENLPEDVLNSKVQKEVPEASPVVRTSEDVVEAHPEASKAPEAPEAVRSVSVQSEPEVLTHENPEVSSEASEPIVTSSENLEPCNLGPSTSAGVVEPSLELTKEEKENLKKKKKNQKRKNKNKAKRALIGLVSAEQSAKTDLEILQLKLKVGIIRKEAYDAEAEPILQFLDDVKNGKTEIRKYWLVV</sequence>
<dbReference type="AlphaFoldDB" id="A0AAE9E8G4"/>
<evidence type="ECO:0000313" key="3">
    <source>
        <dbReference type="EMBL" id="UMM14592.1"/>
    </source>
</evidence>
<dbReference type="Proteomes" id="UP000829354">
    <property type="component" value="Chromosome I"/>
</dbReference>
<dbReference type="GO" id="GO:0006914">
    <property type="term" value="P:autophagy"/>
    <property type="evidence" value="ECO:0007669"/>
    <property type="project" value="InterPro"/>
</dbReference>
<proteinExistence type="predicted"/>
<feature type="compositionally biased region" description="Polar residues" evidence="2">
    <location>
        <begin position="481"/>
        <end position="496"/>
    </location>
</feature>
<feature type="compositionally biased region" description="Polar residues" evidence="2">
    <location>
        <begin position="409"/>
        <end position="418"/>
    </location>
</feature>
<dbReference type="PANTHER" id="PTHR21504">
    <property type="entry name" value="IG-LIKE DOMAIN-CONTAINING PROTEIN-RELATED-RELATED"/>
    <property type="match status" value="1"/>
</dbReference>
<dbReference type="EMBL" id="CP092620">
    <property type="protein sequence ID" value="UMM14592.1"/>
    <property type="molecule type" value="Genomic_DNA"/>
</dbReference>
<protein>
    <submittedName>
        <fullName evidence="3">Uncharacterized protein</fullName>
    </submittedName>
</protein>
<gene>
    <name evidence="3" type="ORF">L5515_002328</name>
</gene>
<organism evidence="3 4">
    <name type="scientific">Caenorhabditis briggsae</name>
    <dbReference type="NCBI Taxonomy" id="6238"/>
    <lineage>
        <taxon>Eukaryota</taxon>
        <taxon>Metazoa</taxon>
        <taxon>Ecdysozoa</taxon>
        <taxon>Nematoda</taxon>
        <taxon>Chromadorea</taxon>
        <taxon>Rhabditida</taxon>
        <taxon>Rhabditina</taxon>
        <taxon>Rhabditomorpha</taxon>
        <taxon>Rhabditoidea</taxon>
        <taxon>Rhabditidae</taxon>
        <taxon>Peloderinae</taxon>
        <taxon>Caenorhabditis</taxon>
    </lineage>
</organism>
<reference evidence="3 4" key="1">
    <citation type="submission" date="2022-04" db="EMBL/GenBank/DDBJ databases">
        <title>Chromosome-level reference genomes for two strains of Caenorhabditis briggsae: an improved platform for comparative genomics.</title>
        <authorList>
            <person name="Stevens L."/>
            <person name="Andersen E."/>
        </authorList>
    </citation>
    <scope>NUCLEOTIDE SEQUENCE [LARGE SCALE GENOMIC DNA]</scope>
    <source>
        <strain evidence="3">VX34</strain>
        <tissue evidence="3">Whole-organism</tissue>
    </source>
</reference>
<dbReference type="PANTHER" id="PTHR21504:SF1">
    <property type="entry name" value="IG-LIKE DOMAIN-CONTAINING PROTEIN-RELATED"/>
    <property type="match status" value="1"/>
</dbReference>
<dbReference type="InterPro" id="IPR039908">
    <property type="entry name" value="Sepa-1"/>
</dbReference>
<feature type="region of interest" description="Disordered" evidence="2">
    <location>
        <begin position="409"/>
        <end position="513"/>
    </location>
</feature>
<name>A0AAE9E8G4_CAEBR</name>
<accession>A0AAE9E8G4</accession>
<evidence type="ECO:0000256" key="1">
    <source>
        <dbReference type="SAM" id="Coils"/>
    </source>
</evidence>
<evidence type="ECO:0000256" key="2">
    <source>
        <dbReference type="SAM" id="MobiDB-lite"/>
    </source>
</evidence>
<evidence type="ECO:0000313" key="4">
    <source>
        <dbReference type="Proteomes" id="UP000829354"/>
    </source>
</evidence>
<keyword evidence="4" id="KW-1185">Reference proteome</keyword>